<organism evidence="1">
    <name type="scientific">marine sediment metagenome</name>
    <dbReference type="NCBI Taxonomy" id="412755"/>
    <lineage>
        <taxon>unclassified sequences</taxon>
        <taxon>metagenomes</taxon>
        <taxon>ecological metagenomes</taxon>
    </lineage>
</organism>
<sequence length="123" mass="13900">EIHVYEIIKVDRVYIDKVLKTEGVLPDDYIISSQVIDGKTHTEIHWNADVKPRFDNLVSCDISFGSRAPCEAWKHFLINFCGYVDGDFDATLPANSYDAAHLIEVNRGYTFDGAFVMGKELIA</sequence>
<dbReference type="EMBL" id="BARU01015039">
    <property type="protein sequence ID" value="GAH39585.1"/>
    <property type="molecule type" value="Genomic_DNA"/>
</dbReference>
<gene>
    <name evidence="1" type="ORF">S03H2_26144</name>
</gene>
<feature type="non-terminal residue" evidence="1">
    <location>
        <position position="1"/>
    </location>
</feature>
<proteinExistence type="predicted"/>
<dbReference type="AlphaFoldDB" id="X1G453"/>
<protein>
    <submittedName>
        <fullName evidence="1">Uncharacterized protein</fullName>
    </submittedName>
</protein>
<reference evidence="1" key="1">
    <citation type="journal article" date="2014" name="Front. Microbiol.">
        <title>High frequency of phylogenetically diverse reductive dehalogenase-homologous genes in deep subseafloor sedimentary metagenomes.</title>
        <authorList>
            <person name="Kawai M."/>
            <person name="Futagami T."/>
            <person name="Toyoda A."/>
            <person name="Takaki Y."/>
            <person name="Nishi S."/>
            <person name="Hori S."/>
            <person name="Arai W."/>
            <person name="Tsubouchi T."/>
            <person name="Morono Y."/>
            <person name="Uchiyama I."/>
            <person name="Ito T."/>
            <person name="Fujiyama A."/>
            <person name="Inagaki F."/>
            <person name="Takami H."/>
        </authorList>
    </citation>
    <scope>NUCLEOTIDE SEQUENCE</scope>
    <source>
        <strain evidence="1">Expedition CK06-06</strain>
    </source>
</reference>
<accession>X1G453</accession>
<comment type="caution">
    <text evidence="1">The sequence shown here is derived from an EMBL/GenBank/DDBJ whole genome shotgun (WGS) entry which is preliminary data.</text>
</comment>
<feature type="non-terminal residue" evidence="1">
    <location>
        <position position="123"/>
    </location>
</feature>
<evidence type="ECO:0000313" key="1">
    <source>
        <dbReference type="EMBL" id="GAH39585.1"/>
    </source>
</evidence>
<name>X1G453_9ZZZZ</name>